<accession>A0A7R9HFW3</accession>
<gene>
    <name evidence="1" type="ORF">TPSB3V08_LOCUS13367</name>
</gene>
<sequence length="113" mass="13046">MIVVKNGTERKRLWDQWRRNIYKNISLKFQINTVLLRHGQTIVLDSKIKCSSLEEQCSITNSWSDAGLRSGDSKRKTEIGEDFPRWRGGENHAQYSMATGSFVENGSFFNDVM</sequence>
<name>A0A7R9HFW3_TIMPO</name>
<evidence type="ECO:0000313" key="1">
    <source>
        <dbReference type="EMBL" id="CAD7419952.1"/>
    </source>
</evidence>
<protein>
    <submittedName>
        <fullName evidence="1">Uncharacterized protein</fullName>
    </submittedName>
</protein>
<reference evidence="1" key="1">
    <citation type="submission" date="2020-11" db="EMBL/GenBank/DDBJ databases">
        <authorList>
            <person name="Tran Van P."/>
        </authorList>
    </citation>
    <scope>NUCLEOTIDE SEQUENCE</scope>
</reference>
<dbReference type="EMBL" id="OD025224">
    <property type="protein sequence ID" value="CAD7419952.1"/>
    <property type="molecule type" value="Genomic_DNA"/>
</dbReference>
<proteinExistence type="predicted"/>
<organism evidence="1">
    <name type="scientific">Timema poppense</name>
    <name type="common">Walking stick</name>
    <dbReference type="NCBI Taxonomy" id="170557"/>
    <lineage>
        <taxon>Eukaryota</taxon>
        <taxon>Metazoa</taxon>
        <taxon>Ecdysozoa</taxon>
        <taxon>Arthropoda</taxon>
        <taxon>Hexapoda</taxon>
        <taxon>Insecta</taxon>
        <taxon>Pterygota</taxon>
        <taxon>Neoptera</taxon>
        <taxon>Polyneoptera</taxon>
        <taxon>Phasmatodea</taxon>
        <taxon>Timematodea</taxon>
        <taxon>Timematoidea</taxon>
        <taxon>Timematidae</taxon>
        <taxon>Timema</taxon>
    </lineage>
</organism>
<dbReference type="AlphaFoldDB" id="A0A7R9HFW3"/>